<sequence length="194" mass="21958">MGARMPFFLFLTLLGSSQGTGPGMILQLKLKDSFLANFSYDSNFLELLEKVHPMDDVSWVQHIPQGLAHLPALPVPNHGMKEHLGAWRESAEELREPFPGVCREFPPPKVLAPSAHCSLTCAARSPISWQRTNHWLFRTWDPTTRQALRTENRTANKTDTELLFPRKGVRTEPTLLPSSALFTPFLEDVLRQKS</sequence>
<evidence type="ECO:0000256" key="1">
    <source>
        <dbReference type="SAM" id="SignalP"/>
    </source>
</evidence>
<dbReference type="eggNOG" id="ENOG502TGNM">
    <property type="taxonomic scope" value="Eukaryota"/>
</dbReference>
<protein>
    <submittedName>
        <fullName evidence="2">Uncharacterized protein</fullName>
    </submittedName>
</protein>
<accession>M3YJP1</accession>
<dbReference type="InParanoid" id="M3YJP1"/>
<dbReference type="STRING" id="9669.ENSMPUP00000011548"/>
<dbReference type="EMBL" id="AEYP01102817">
    <property type="status" value="NOT_ANNOTATED_CDS"/>
    <property type="molecule type" value="Genomic_DNA"/>
</dbReference>
<dbReference type="Ensembl" id="ENSMPUT00000011738.1">
    <property type="protein sequence ID" value="ENSMPUP00000011548.1"/>
    <property type="gene ID" value="ENSMPUG00000011640.1"/>
</dbReference>
<dbReference type="GeneTree" id="ENSGT00390000011767"/>
<dbReference type="HOGENOM" id="CLU_1402033_0_0_1"/>
<reference evidence="2" key="1">
    <citation type="submission" date="2024-06" db="UniProtKB">
        <authorList>
            <consortium name="Ensembl"/>
        </authorList>
    </citation>
    <scope>IDENTIFICATION</scope>
</reference>
<keyword evidence="1" id="KW-0732">Signal</keyword>
<organism evidence="2">
    <name type="scientific">Mustela putorius furo</name>
    <name type="common">European domestic ferret</name>
    <name type="synonym">Mustela furo</name>
    <dbReference type="NCBI Taxonomy" id="9669"/>
    <lineage>
        <taxon>Eukaryota</taxon>
        <taxon>Metazoa</taxon>
        <taxon>Chordata</taxon>
        <taxon>Craniata</taxon>
        <taxon>Vertebrata</taxon>
        <taxon>Euteleostomi</taxon>
        <taxon>Mammalia</taxon>
        <taxon>Eutheria</taxon>
        <taxon>Laurasiatheria</taxon>
        <taxon>Carnivora</taxon>
        <taxon>Caniformia</taxon>
        <taxon>Musteloidea</taxon>
        <taxon>Mustelidae</taxon>
        <taxon>Mustelinae</taxon>
        <taxon>Mustela</taxon>
    </lineage>
</organism>
<dbReference type="Pfam" id="PF15210">
    <property type="entry name" value="SFTA2"/>
    <property type="match status" value="1"/>
</dbReference>
<proteinExistence type="predicted"/>
<evidence type="ECO:0000313" key="2">
    <source>
        <dbReference type="Ensembl" id="ENSMPUP00000011548.1"/>
    </source>
</evidence>
<dbReference type="PANTHER" id="PTHR38500">
    <property type="entry name" value="SURFACTANT-ASSOCIATED PROTEIN 2"/>
    <property type="match status" value="1"/>
</dbReference>
<feature type="signal peptide" evidence="1">
    <location>
        <begin position="1"/>
        <end position="19"/>
    </location>
</feature>
<dbReference type="PANTHER" id="PTHR38500:SF1">
    <property type="entry name" value="SURFACTANT-ASSOCIATED PROTEIN 2"/>
    <property type="match status" value="1"/>
</dbReference>
<feature type="chain" id="PRO_5004044927" evidence="1">
    <location>
        <begin position="20"/>
        <end position="194"/>
    </location>
</feature>
<dbReference type="AlphaFoldDB" id="M3YJP1"/>
<name>M3YJP1_MUSPF</name>
<dbReference type="InterPro" id="IPR028198">
    <property type="entry name" value="SFTA2"/>
</dbReference>